<name>A0A6H1TST1_9CYAN</name>
<dbReference type="Proteomes" id="UP000500857">
    <property type="component" value="Chromosome"/>
</dbReference>
<evidence type="ECO:0000313" key="2">
    <source>
        <dbReference type="Proteomes" id="UP000500857"/>
    </source>
</evidence>
<keyword evidence="2" id="KW-1185">Reference proteome</keyword>
<accession>A0A6H1TST1</accession>
<dbReference type="EMBL" id="CP051167">
    <property type="protein sequence ID" value="QIZ69601.1"/>
    <property type="molecule type" value="Genomic_DNA"/>
</dbReference>
<dbReference type="AlphaFoldDB" id="A0A6H1TST1"/>
<proteinExistence type="predicted"/>
<dbReference type="KEGG" id="oxy:HCG48_02540"/>
<evidence type="ECO:0000313" key="1">
    <source>
        <dbReference type="EMBL" id="QIZ69601.1"/>
    </source>
</evidence>
<sequence>MTSPSSPENLGAKNERSLVTLHRAISSSQGEFSLILVSCNCPHLQQQIANRLSSGLPNPPERIVLSSDIQTLYTTIATFLRDRQPPALMIFGLNAVKALDRVLKATNLSRHLFVKFFHFPLILWVDDRVIRELIYCAPDFKNYCGGTIRFDTADKSSPSPSLSPTSSPCSLRARVKNRV</sequence>
<organism evidence="1 2">
    <name type="scientific">Oxynema aestuarii AP17</name>
    <dbReference type="NCBI Taxonomy" id="2064643"/>
    <lineage>
        <taxon>Bacteria</taxon>
        <taxon>Bacillati</taxon>
        <taxon>Cyanobacteriota</taxon>
        <taxon>Cyanophyceae</taxon>
        <taxon>Oscillatoriophycideae</taxon>
        <taxon>Oscillatoriales</taxon>
        <taxon>Oscillatoriaceae</taxon>
        <taxon>Oxynema</taxon>
        <taxon>Oxynema aestuarii</taxon>
    </lineage>
</organism>
<reference evidence="1 2" key="1">
    <citation type="submission" date="2020-04" db="EMBL/GenBank/DDBJ databases">
        <authorList>
            <person name="Basu S."/>
            <person name="Maruthanayagam V."/>
            <person name="Chakraborty S."/>
            <person name="Pramanik A."/>
            <person name="Mukherjee J."/>
            <person name="Brink B."/>
        </authorList>
    </citation>
    <scope>NUCLEOTIDE SEQUENCE [LARGE SCALE GENOMIC DNA]</scope>
    <source>
        <strain evidence="1 2">AP17</strain>
    </source>
</reference>
<gene>
    <name evidence="1" type="ORF">HCG48_02540</name>
</gene>
<protein>
    <submittedName>
        <fullName evidence="1">Uncharacterized protein</fullName>
    </submittedName>
</protein>
<dbReference type="RefSeq" id="WP_168567758.1">
    <property type="nucleotide sequence ID" value="NZ_CP051167.1"/>
</dbReference>